<feature type="transmembrane region" description="Helical" evidence="6">
    <location>
        <begin position="166"/>
        <end position="184"/>
    </location>
</feature>
<dbReference type="AlphaFoldDB" id="A0A0N0P8R2"/>
<dbReference type="Pfam" id="PF07690">
    <property type="entry name" value="MFS_1"/>
    <property type="match status" value="1"/>
</dbReference>
<dbReference type="InterPro" id="IPR036259">
    <property type="entry name" value="MFS_trans_sf"/>
</dbReference>
<dbReference type="OMA" id="LPEMSIM"/>
<feature type="transmembrane region" description="Helical" evidence="6">
    <location>
        <begin position="394"/>
        <end position="413"/>
    </location>
</feature>
<keyword evidence="2" id="KW-0813">Transport</keyword>
<evidence type="ECO:0000256" key="3">
    <source>
        <dbReference type="ARBA" id="ARBA00022692"/>
    </source>
</evidence>
<dbReference type="InterPro" id="IPR011701">
    <property type="entry name" value="MFS"/>
</dbReference>
<feature type="transmembrane region" description="Helical" evidence="6">
    <location>
        <begin position="320"/>
        <end position="338"/>
    </location>
</feature>
<dbReference type="Gene3D" id="1.20.1250.20">
    <property type="entry name" value="MFS general substrate transporter like domains"/>
    <property type="match status" value="1"/>
</dbReference>
<dbReference type="PANTHER" id="PTHR23504">
    <property type="entry name" value="MAJOR FACILITATOR SUPERFAMILY DOMAIN-CONTAINING PROTEIN 10"/>
    <property type="match status" value="1"/>
</dbReference>
<dbReference type="GO" id="GO:0016020">
    <property type="term" value="C:membrane"/>
    <property type="evidence" value="ECO:0007669"/>
    <property type="project" value="UniProtKB-SubCell"/>
</dbReference>
<accession>A0A0N0P8R2</accession>
<feature type="transmembrane region" description="Helical" evidence="6">
    <location>
        <begin position="138"/>
        <end position="160"/>
    </location>
</feature>
<feature type="transmembrane region" description="Helical" evidence="6">
    <location>
        <begin position="48"/>
        <end position="71"/>
    </location>
</feature>
<reference evidence="7 8" key="1">
    <citation type="journal article" date="2015" name="PLoS Pathog.">
        <title>Leptomonas seymouri: Adaptations to the Dixenous Life Cycle Analyzed by Genome Sequencing, Transcriptome Profiling and Co-infection with Leishmania donovani.</title>
        <authorList>
            <person name="Kraeva N."/>
            <person name="Butenko A."/>
            <person name="Hlavacova J."/>
            <person name="Kostygov A."/>
            <person name="Myskova J."/>
            <person name="Grybchuk D."/>
            <person name="Lestinova T."/>
            <person name="Votypka J."/>
            <person name="Volf P."/>
            <person name="Opperdoes F."/>
            <person name="Flegontov P."/>
            <person name="Lukes J."/>
            <person name="Yurchenko V."/>
        </authorList>
    </citation>
    <scope>NUCLEOTIDE SEQUENCE [LARGE SCALE GENOMIC DNA]</scope>
    <source>
        <strain evidence="7 8">ATCC 30220</strain>
    </source>
</reference>
<comment type="caution">
    <text evidence="7">The sequence shown here is derived from an EMBL/GenBank/DDBJ whole genome shotgun (WGS) entry which is preliminary data.</text>
</comment>
<gene>
    <name evidence="7" type="ORF">ABL78_0621</name>
</gene>
<evidence type="ECO:0000313" key="7">
    <source>
        <dbReference type="EMBL" id="KPI90239.1"/>
    </source>
</evidence>
<feature type="transmembrane region" description="Helical" evidence="6">
    <location>
        <begin position="294"/>
        <end position="314"/>
    </location>
</feature>
<dbReference type="EMBL" id="LJSK01000008">
    <property type="protein sequence ID" value="KPI90239.1"/>
    <property type="molecule type" value="Genomic_DNA"/>
</dbReference>
<keyword evidence="8" id="KW-1185">Reference proteome</keyword>
<dbReference type="Proteomes" id="UP000038009">
    <property type="component" value="Unassembled WGS sequence"/>
</dbReference>
<feature type="transmembrane region" description="Helical" evidence="6">
    <location>
        <begin position="83"/>
        <end position="101"/>
    </location>
</feature>
<dbReference type="GO" id="GO:0022857">
    <property type="term" value="F:transmembrane transporter activity"/>
    <property type="evidence" value="ECO:0007669"/>
    <property type="project" value="InterPro"/>
</dbReference>
<feature type="transmembrane region" description="Helical" evidence="6">
    <location>
        <begin position="266"/>
        <end position="287"/>
    </location>
</feature>
<keyword evidence="5 6" id="KW-0472">Membrane</keyword>
<feature type="transmembrane region" description="Helical" evidence="6">
    <location>
        <begin position="12"/>
        <end position="36"/>
    </location>
</feature>
<dbReference type="SUPFAM" id="SSF103473">
    <property type="entry name" value="MFS general substrate transporter"/>
    <property type="match status" value="1"/>
</dbReference>
<name>A0A0N0P8R2_LEPSE</name>
<feature type="transmembrane region" description="Helical" evidence="6">
    <location>
        <begin position="107"/>
        <end position="126"/>
    </location>
</feature>
<keyword evidence="4 6" id="KW-1133">Transmembrane helix</keyword>
<proteinExistence type="predicted"/>
<evidence type="ECO:0000256" key="6">
    <source>
        <dbReference type="SAM" id="Phobius"/>
    </source>
</evidence>
<dbReference type="PANTHER" id="PTHR23504:SF15">
    <property type="entry name" value="MAJOR FACILITATOR SUPERFAMILY (MFS) PROFILE DOMAIN-CONTAINING PROTEIN"/>
    <property type="match status" value="1"/>
</dbReference>
<dbReference type="OrthoDB" id="246221at2759"/>
<evidence type="ECO:0000256" key="1">
    <source>
        <dbReference type="ARBA" id="ARBA00004141"/>
    </source>
</evidence>
<organism evidence="7 8">
    <name type="scientific">Leptomonas seymouri</name>
    <dbReference type="NCBI Taxonomy" id="5684"/>
    <lineage>
        <taxon>Eukaryota</taxon>
        <taxon>Discoba</taxon>
        <taxon>Euglenozoa</taxon>
        <taxon>Kinetoplastea</taxon>
        <taxon>Metakinetoplastina</taxon>
        <taxon>Trypanosomatida</taxon>
        <taxon>Trypanosomatidae</taxon>
        <taxon>Leishmaniinae</taxon>
        <taxon>Leptomonas</taxon>
    </lineage>
</organism>
<evidence type="ECO:0000256" key="5">
    <source>
        <dbReference type="ARBA" id="ARBA00023136"/>
    </source>
</evidence>
<evidence type="ECO:0000256" key="4">
    <source>
        <dbReference type="ARBA" id="ARBA00022989"/>
    </source>
</evidence>
<keyword evidence="3 6" id="KW-0812">Transmembrane</keyword>
<dbReference type="VEuPathDB" id="TriTrypDB:Lsey_0008_0260"/>
<evidence type="ECO:0000313" key="8">
    <source>
        <dbReference type="Proteomes" id="UP000038009"/>
    </source>
</evidence>
<sequence length="490" mass="53203">MDLLPRESLWHVLRMCALWGAIAGSFSIIQICIPLITRDVSGDDAAKWLGIFMSTTAVCGAIFSVVGGFLSDFVGRMTLMRPWTLYFLFSVLAVVAADHFANLYLILFARTAAISIPTTILLAYFSDFLRDAALVESYAYLSGSFGAANLTATLLCGVLNSLFSRMASLLLALFLSCVSLYIVMRSPAPPAVQDALAKRSDEARQHGKKDAVSLGEFIRSVRLIVADRYLLLICIACSTVRMANMNDHLMLVFFISYRTHGNLSSISYVLGLMAFTMSLSQLVLLPLAARYCCVFRALLLSLLVMFVCIFSMAFCFNLGHFAVVTFFLGASLIAPSIFNARISVLTSASGISGVTLGVVSTLTNTAEVFAAVGYGELLEWAMGSFGESSYWSGAPFMINGTTVALAMLMVIFAECRYGKKCKPWGSEEKRLTGALVVNDDDEWPAAEVPKLGSLFNRKTEVFDATTLAQPPPMAPLKGPAIVLLNPEKSD</sequence>
<protein>
    <submittedName>
        <fullName evidence="7">Putative transporter</fullName>
    </submittedName>
</protein>
<evidence type="ECO:0000256" key="2">
    <source>
        <dbReference type="ARBA" id="ARBA00022448"/>
    </source>
</evidence>
<comment type="subcellular location">
    <subcellularLocation>
        <location evidence="1">Membrane</location>
        <topology evidence="1">Multi-pass membrane protein</topology>
    </subcellularLocation>
</comment>
<feature type="transmembrane region" description="Helical" evidence="6">
    <location>
        <begin position="350"/>
        <end position="374"/>
    </location>
</feature>